<evidence type="ECO:0000313" key="2">
    <source>
        <dbReference type="EMBL" id="KAE8396461.1"/>
    </source>
</evidence>
<name>A0A5N7CQI5_PETAA</name>
<sequence length="101" mass="11251">MTKRDCSIPRCRYISSTVLASISEDTYVIVPGTHRTGRKRSRETRTGFARIRLSAGGDVANQTSSTLRFFQSVTFVLALFFSLLKLGSSQLLSTWVFVPSL</sequence>
<feature type="transmembrane region" description="Helical" evidence="1">
    <location>
        <begin position="75"/>
        <end position="98"/>
    </location>
</feature>
<gene>
    <name evidence="2" type="ORF">BDV23DRAFT_142795</name>
</gene>
<keyword evidence="1" id="KW-0812">Transmembrane</keyword>
<keyword evidence="1" id="KW-1133">Transmembrane helix</keyword>
<reference evidence="2" key="1">
    <citation type="submission" date="2019-04" db="EMBL/GenBank/DDBJ databases">
        <title>Friends and foes A comparative genomics studyof 23 Aspergillus species from section Flavi.</title>
        <authorList>
            <consortium name="DOE Joint Genome Institute"/>
            <person name="Kjaerbolling I."/>
            <person name="Vesth T."/>
            <person name="Frisvad J.C."/>
            <person name="Nybo J.L."/>
            <person name="Theobald S."/>
            <person name="Kildgaard S."/>
            <person name="Isbrandt T."/>
            <person name="Kuo A."/>
            <person name="Sato A."/>
            <person name="Lyhne E.K."/>
            <person name="Kogle M.E."/>
            <person name="Wiebenga A."/>
            <person name="Kun R.S."/>
            <person name="Lubbers R.J."/>
            <person name="Makela M.R."/>
            <person name="Barry K."/>
            <person name="Chovatia M."/>
            <person name="Clum A."/>
            <person name="Daum C."/>
            <person name="Haridas S."/>
            <person name="He G."/>
            <person name="LaButti K."/>
            <person name="Lipzen A."/>
            <person name="Mondo S."/>
            <person name="Riley R."/>
            <person name="Salamov A."/>
            <person name="Simmons B.A."/>
            <person name="Magnuson J.K."/>
            <person name="Henrissat B."/>
            <person name="Mortensen U.H."/>
            <person name="Larsen T.O."/>
            <person name="Devries R.P."/>
            <person name="Grigoriev I.V."/>
            <person name="Machida M."/>
            <person name="Baker S.E."/>
            <person name="Andersen M.R."/>
        </authorList>
    </citation>
    <scope>NUCLEOTIDE SEQUENCE [LARGE SCALE GENOMIC DNA]</scope>
    <source>
        <strain evidence="2">IBT 14317</strain>
    </source>
</reference>
<dbReference type="EMBL" id="ML735214">
    <property type="protein sequence ID" value="KAE8396461.1"/>
    <property type="molecule type" value="Genomic_DNA"/>
</dbReference>
<organism evidence="2">
    <name type="scientific">Petromyces alliaceus</name>
    <name type="common">Aspergillus alliaceus</name>
    <dbReference type="NCBI Taxonomy" id="209559"/>
    <lineage>
        <taxon>Eukaryota</taxon>
        <taxon>Fungi</taxon>
        <taxon>Dikarya</taxon>
        <taxon>Ascomycota</taxon>
        <taxon>Pezizomycotina</taxon>
        <taxon>Eurotiomycetes</taxon>
        <taxon>Eurotiomycetidae</taxon>
        <taxon>Eurotiales</taxon>
        <taxon>Aspergillaceae</taxon>
        <taxon>Aspergillus</taxon>
        <taxon>Aspergillus subgen. Circumdati</taxon>
    </lineage>
</organism>
<evidence type="ECO:0000256" key="1">
    <source>
        <dbReference type="SAM" id="Phobius"/>
    </source>
</evidence>
<dbReference type="Proteomes" id="UP000326877">
    <property type="component" value="Unassembled WGS sequence"/>
</dbReference>
<keyword evidence="1" id="KW-0472">Membrane</keyword>
<accession>A0A5N7CQI5</accession>
<proteinExistence type="predicted"/>
<protein>
    <submittedName>
        <fullName evidence="2">Uncharacterized protein</fullName>
    </submittedName>
</protein>
<dbReference type="AlphaFoldDB" id="A0A5N7CQI5"/>